<comment type="subunit">
    <text evidence="3">Monomer.</text>
</comment>
<comment type="subcellular location">
    <subcellularLocation>
        <location evidence="1">Secreted</location>
    </subcellularLocation>
</comment>
<keyword evidence="12" id="KW-1185">Reference proteome</keyword>
<proteinExistence type="inferred from homology"/>
<dbReference type="InParanoid" id="A0A6P3FAV9"/>
<evidence type="ECO:0000256" key="5">
    <source>
        <dbReference type="ARBA" id="ARBA00022514"/>
    </source>
</evidence>
<dbReference type="FunCoup" id="A0A6P3FAV9">
    <property type="interactions" value="633"/>
</dbReference>
<dbReference type="PANTHER" id="PTHR10511:SF2">
    <property type="entry name" value="GRANULOCYTE COLONY-STIMULATING FACTOR"/>
    <property type="match status" value="1"/>
</dbReference>
<comment type="similarity">
    <text evidence="2">Belongs to the IL-6 superfamily.</text>
</comment>
<dbReference type="GeneID" id="101559950"/>
<dbReference type="InterPro" id="IPR009079">
    <property type="entry name" value="4_helix_cytokine-like_core"/>
</dbReference>
<keyword evidence="7" id="KW-0339">Growth factor</keyword>
<dbReference type="RefSeq" id="XP_004633938.1">
    <property type="nucleotide sequence ID" value="XM_004633881.2"/>
</dbReference>
<evidence type="ECO:0000256" key="8">
    <source>
        <dbReference type="ARBA" id="ARBA00023157"/>
    </source>
</evidence>
<dbReference type="GO" id="GO:0071682">
    <property type="term" value="C:endocytic vesicle lumen"/>
    <property type="evidence" value="ECO:0007669"/>
    <property type="project" value="UniProtKB-ARBA"/>
</dbReference>
<dbReference type="GO" id="GO:0005130">
    <property type="term" value="F:granulocyte colony-stimulating factor receptor binding"/>
    <property type="evidence" value="ECO:0007669"/>
    <property type="project" value="TreeGrafter"/>
</dbReference>
<keyword evidence="6" id="KW-0964">Secreted</keyword>
<dbReference type="PANTHER" id="PTHR10511">
    <property type="entry name" value="GRANULOCYTE COLONY-STIMULATING FACTOR"/>
    <property type="match status" value="1"/>
</dbReference>
<comment type="function">
    <text evidence="10">Granulocyte/macrophage colony-stimulating factors are cytokines that act in hematopoiesis by controlling the production, differentiation, and function of 2 related white cell populations of the blood, the granulocytes and the monocytes-macrophages. This CSF induces granulocytes.</text>
</comment>
<dbReference type="Proteomes" id="UP000515203">
    <property type="component" value="Unplaced"/>
</dbReference>
<evidence type="ECO:0000256" key="3">
    <source>
        <dbReference type="ARBA" id="ARBA00011245"/>
    </source>
</evidence>
<dbReference type="GO" id="GO:0045639">
    <property type="term" value="P:positive regulation of myeloid cell differentiation"/>
    <property type="evidence" value="ECO:0007669"/>
    <property type="project" value="InterPro"/>
</dbReference>
<organism evidence="12 13">
    <name type="scientific">Octodon degus</name>
    <name type="common">Degu</name>
    <name type="synonym">Sciurus degus</name>
    <dbReference type="NCBI Taxonomy" id="10160"/>
    <lineage>
        <taxon>Eukaryota</taxon>
        <taxon>Metazoa</taxon>
        <taxon>Chordata</taxon>
        <taxon>Craniata</taxon>
        <taxon>Vertebrata</taxon>
        <taxon>Euteleostomi</taxon>
        <taxon>Mammalia</taxon>
        <taxon>Eutheria</taxon>
        <taxon>Euarchontoglires</taxon>
        <taxon>Glires</taxon>
        <taxon>Rodentia</taxon>
        <taxon>Hystricomorpha</taxon>
        <taxon>Octodontidae</taxon>
        <taxon>Octodon</taxon>
    </lineage>
</organism>
<evidence type="ECO:0000256" key="4">
    <source>
        <dbReference type="ARBA" id="ARBA00019452"/>
    </source>
</evidence>
<keyword evidence="9" id="KW-0325">Glycoprotein</keyword>
<dbReference type="SUPFAM" id="SSF47266">
    <property type="entry name" value="4-helical cytokines"/>
    <property type="match status" value="1"/>
</dbReference>
<dbReference type="GO" id="GO:0006955">
    <property type="term" value="P:immune response"/>
    <property type="evidence" value="ECO:0007669"/>
    <property type="project" value="InterPro"/>
</dbReference>
<dbReference type="PROSITE" id="PS00254">
    <property type="entry name" value="INTERLEUKIN_6"/>
    <property type="match status" value="1"/>
</dbReference>
<dbReference type="CTD" id="1440"/>
<name>A0A6P3FAV9_OCTDE</name>
<accession>A0A6P3FAV9</accession>
<dbReference type="Pfam" id="PF16647">
    <property type="entry name" value="GCSF"/>
    <property type="match status" value="1"/>
</dbReference>
<dbReference type="InterPro" id="IPR040117">
    <property type="entry name" value="GCSF/MGF"/>
</dbReference>
<dbReference type="InterPro" id="IPR030473">
    <property type="entry name" value="IL6/GCSF/MGF_CS"/>
</dbReference>
<dbReference type="GO" id="GO:0008083">
    <property type="term" value="F:growth factor activity"/>
    <property type="evidence" value="ECO:0007669"/>
    <property type="project" value="UniProtKB-KW"/>
</dbReference>
<evidence type="ECO:0000313" key="12">
    <source>
        <dbReference type="Proteomes" id="UP000515203"/>
    </source>
</evidence>
<keyword evidence="11" id="KW-0732">Signal</keyword>
<evidence type="ECO:0000256" key="7">
    <source>
        <dbReference type="ARBA" id="ARBA00023030"/>
    </source>
</evidence>
<dbReference type="InterPro" id="IPR030474">
    <property type="entry name" value="IL-6/GCSF/MGF"/>
</dbReference>
<keyword evidence="5" id="KW-0202">Cytokine</keyword>
<gene>
    <name evidence="13" type="primary">Csf3</name>
</gene>
<dbReference type="PRINTS" id="PR00433">
    <property type="entry name" value="IL6GCSFMGF"/>
</dbReference>
<dbReference type="GO" id="GO:0005125">
    <property type="term" value="F:cytokine activity"/>
    <property type="evidence" value="ECO:0007669"/>
    <property type="project" value="UniProtKB-KW"/>
</dbReference>
<feature type="chain" id="PRO_5027922723" description="Granulocyte colony-stimulating factor" evidence="11">
    <location>
        <begin position="29"/>
        <end position="208"/>
    </location>
</feature>
<evidence type="ECO:0000256" key="9">
    <source>
        <dbReference type="ARBA" id="ARBA00023180"/>
    </source>
</evidence>
<evidence type="ECO:0000256" key="10">
    <source>
        <dbReference type="ARBA" id="ARBA00024794"/>
    </source>
</evidence>
<reference evidence="13" key="1">
    <citation type="submission" date="2025-08" db="UniProtKB">
        <authorList>
            <consortium name="RefSeq"/>
        </authorList>
    </citation>
    <scope>IDENTIFICATION</scope>
</reference>
<dbReference type="GO" id="GO:0005615">
    <property type="term" value="C:extracellular space"/>
    <property type="evidence" value="ECO:0007669"/>
    <property type="project" value="UniProtKB-KW"/>
</dbReference>
<sequence>MARAAAQSPARLMALLLLLLLLLRHSASEAVSLDLTSSQSLPLLRSFLLKCSEQARRVHAGAVAMQEKLCATHRLCHPEELTLLGHSLGIPWAPLRSCSSQGLKLTGCLHQLQAGLFLYQGLLQALAGVSPQLSPTVDTLQLDIADFATTVRQQMEELGAAPAAQPQQGTVPTFTSAFQRQAGGVLVASQLQSFLELAYRALRYLLGP</sequence>
<evidence type="ECO:0000256" key="11">
    <source>
        <dbReference type="SAM" id="SignalP"/>
    </source>
</evidence>
<feature type="signal peptide" evidence="11">
    <location>
        <begin position="1"/>
        <end position="28"/>
    </location>
</feature>
<keyword evidence="8" id="KW-1015">Disulfide bond</keyword>
<evidence type="ECO:0000256" key="2">
    <source>
        <dbReference type="ARBA" id="ARBA00007432"/>
    </source>
</evidence>
<dbReference type="SMART" id="SM00126">
    <property type="entry name" value="IL6"/>
    <property type="match status" value="1"/>
</dbReference>
<dbReference type="OrthoDB" id="9896489at2759"/>
<dbReference type="AlphaFoldDB" id="A0A6P3FAV9"/>
<dbReference type="FunFam" id="1.20.1250.10:FF:000021">
    <property type="entry name" value="Granulocyte colony-stimulating factor"/>
    <property type="match status" value="1"/>
</dbReference>
<evidence type="ECO:0000256" key="1">
    <source>
        <dbReference type="ARBA" id="ARBA00004613"/>
    </source>
</evidence>
<evidence type="ECO:0000313" key="13">
    <source>
        <dbReference type="RefSeq" id="XP_004633938.1"/>
    </source>
</evidence>
<protein>
    <recommendedName>
        <fullName evidence="4">Granulocyte colony-stimulating factor</fullName>
    </recommendedName>
</protein>
<dbReference type="Gene3D" id="1.20.1250.10">
    <property type="match status" value="1"/>
</dbReference>
<evidence type="ECO:0000256" key="6">
    <source>
        <dbReference type="ARBA" id="ARBA00022525"/>
    </source>
</evidence>